<evidence type="ECO:0000256" key="2">
    <source>
        <dbReference type="ARBA" id="ARBA00022741"/>
    </source>
</evidence>
<feature type="region of interest" description="Disordered" evidence="4">
    <location>
        <begin position="123"/>
        <end position="143"/>
    </location>
</feature>
<evidence type="ECO:0000259" key="5">
    <source>
        <dbReference type="SMART" id="SM00836"/>
    </source>
</evidence>
<keyword evidence="3" id="KW-0067">ATP-binding</keyword>
<dbReference type="OrthoDB" id="9803211at2"/>
<dbReference type="Proteomes" id="UP000317422">
    <property type="component" value="Unassembled WGS sequence"/>
</dbReference>
<dbReference type="EMBL" id="VFQC01000001">
    <property type="protein sequence ID" value="TQN32626.1"/>
    <property type="molecule type" value="Genomic_DNA"/>
</dbReference>
<dbReference type="Gene3D" id="1.10.730.10">
    <property type="entry name" value="Isoleucyl-tRNA Synthetase, Domain 1"/>
    <property type="match status" value="1"/>
</dbReference>
<dbReference type="GO" id="GO:0006420">
    <property type="term" value="P:arginyl-tRNA aminoacylation"/>
    <property type="evidence" value="ECO:0007669"/>
    <property type="project" value="InterPro"/>
</dbReference>
<dbReference type="Pfam" id="PF05746">
    <property type="entry name" value="DALR_1"/>
    <property type="match status" value="1"/>
</dbReference>
<evidence type="ECO:0000256" key="1">
    <source>
        <dbReference type="ARBA" id="ARBA00022598"/>
    </source>
</evidence>
<keyword evidence="7" id="KW-1185">Reference proteome</keyword>
<sequence>MPDHTTPRNVATPARVNTALREAAARANGVELAAVPDAHPHRPRRGAAGDCVSALPLRLAGTVGRPAAETAAATAAELRASGAFAAVSHTDRGFLSVTCTTAAWVALAGTVARNAAEHLTEGRWDGTRDPATEPPAVLADAGPVAEARRWARADARRRLRSARAPVAAAPAGMPPAAATDDVTWRDPYLDAPAGGTESARLLNAVGEASARIAFCRSSSEELRPGEETGPGLPALPNAHHPGDWAWHTASNPAFCLRYAHAHAVATRQWTEDAGLPPASATGETTRAGEAALDTPSVHALLGKLFDAPAMLEAAGRRGQPHLWVRYLETLAVAYHEWRGPCGVIPGETTGREAADAARRETAARLDLCAAAAGVLRTGLFLLGVSAPTRL</sequence>
<dbReference type="SMART" id="SM00836">
    <property type="entry name" value="DALR_1"/>
    <property type="match status" value="1"/>
</dbReference>
<dbReference type="GO" id="GO:0005524">
    <property type="term" value="F:ATP binding"/>
    <property type="evidence" value="ECO:0007669"/>
    <property type="project" value="UniProtKB-KW"/>
</dbReference>
<accession>A0A543NLD1</accession>
<dbReference type="SUPFAM" id="SSF47323">
    <property type="entry name" value="Anticodon-binding domain of a subclass of class I aminoacyl-tRNA synthetases"/>
    <property type="match status" value="1"/>
</dbReference>
<keyword evidence="6" id="KW-0030">Aminoacyl-tRNA synthetase</keyword>
<keyword evidence="1" id="KW-0436">Ligase</keyword>
<dbReference type="GO" id="GO:0004814">
    <property type="term" value="F:arginine-tRNA ligase activity"/>
    <property type="evidence" value="ECO:0007669"/>
    <property type="project" value="InterPro"/>
</dbReference>
<dbReference type="InterPro" id="IPR009080">
    <property type="entry name" value="tRNAsynth_Ia_anticodon-bd"/>
</dbReference>
<comment type="caution">
    <text evidence="6">The sequence shown here is derived from an EMBL/GenBank/DDBJ whole genome shotgun (WGS) entry which is preliminary data.</text>
</comment>
<evidence type="ECO:0000256" key="3">
    <source>
        <dbReference type="ARBA" id="ARBA00022840"/>
    </source>
</evidence>
<feature type="domain" description="DALR anticodon binding" evidence="5">
    <location>
        <begin position="256"/>
        <end position="390"/>
    </location>
</feature>
<keyword evidence="2" id="KW-0547">Nucleotide-binding</keyword>
<organism evidence="6 7">
    <name type="scientific">Haloactinospora alba</name>
    <dbReference type="NCBI Taxonomy" id="405555"/>
    <lineage>
        <taxon>Bacteria</taxon>
        <taxon>Bacillati</taxon>
        <taxon>Actinomycetota</taxon>
        <taxon>Actinomycetes</taxon>
        <taxon>Streptosporangiales</taxon>
        <taxon>Nocardiopsidaceae</taxon>
        <taxon>Haloactinospora</taxon>
    </lineage>
</organism>
<protein>
    <submittedName>
        <fullName evidence="6">Arginyl-tRNA synthetase</fullName>
    </submittedName>
</protein>
<dbReference type="InterPro" id="IPR008909">
    <property type="entry name" value="DALR_anticod-bd"/>
</dbReference>
<dbReference type="AlphaFoldDB" id="A0A543NLD1"/>
<proteinExistence type="predicted"/>
<reference evidence="6 7" key="1">
    <citation type="submission" date="2019-06" db="EMBL/GenBank/DDBJ databases">
        <title>Sequencing the genomes of 1000 actinobacteria strains.</title>
        <authorList>
            <person name="Klenk H.-P."/>
        </authorList>
    </citation>
    <scope>NUCLEOTIDE SEQUENCE [LARGE SCALE GENOMIC DNA]</scope>
    <source>
        <strain evidence="6 7">DSM 45015</strain>
    </source>
</reference>
<gene>
    <name evidence="6" type="ORF">FHX37_2602</name>
</gene>
<evidence type="ECO:0000256" key="4">
    <source>
        <dbReference type="SAM" id="MobiDB-lite"/>
    </source>
</evidence>
<name>A0A543NLD1_9ACTN</name>
<evidence type="ECO:0000313" key="7">
    <source>
        <dbReference type="Proteomes" id="UP000317422"/>
    </source>
</evidence>
<evidence type="ECO:0000313" key="6">
    <source>
        <dbReference type="EMBL" id="TQN32626.1"/>
    </source>
</evidence>